<organism evidence="1 2">
    <name type="scientific">Streptococcus gordonii</name>
    <dbReference type="NCBI Taxonomy" id="1302"/>
    <lineage>
        <taxon>Bacteria</taxon>
        <taxon>Bacillati</taxon>
        <taxon>Bacillota</taxon>
        <taxon>Bacilli</taxon>
        <taxon>Lactobacillales</taxon>
        <taxon>Streptococcaceae</taxon>
        <taxon>Streptococcus</taxon>
    </lineage>
</organism>
<protein>
    <submittedName>
        <fullName evidence="1">Uncharacterized protein</fullName>
    </submittedName>
</protein>
<gene>
    <name evidence="1" type="ORF">SGODD07_02013</name>
</gene>
<evidence type="ECO:0000313" key="1">
    <source>
        <dbReference type="EMBL" id="KXT68813.1"/>
    </source>
</evidence>
<evidence type="ECO:0000313" key="2">
    <source>
        <dbReference type="Proteomes" id="UP000070096"/>
    </source>
</evidence>
<reference evidence="1 2" key="1">
    <citation type="submission" date="2016-01" db="EMBL/GenBank/DDBJ databases">
        <title>Highly variable Streptococcus oralis are common among viridans streptococci isolated from primates.</title>
        <authorList>
            <person name="Denapaite D."/>
            <person name="Rieger M."/>
            <person name="Koendgen S."/>
            <person name="Brueckner R."/>
            <person name="Ochigava I."/>
            <person name="Kappeler P."/>
            <person name="Maetz-Rensing K."/>
            <person name="Leendertz F."/>
            <person name="Hakenbeck R."/>
        </authorList>
    </citation>
    <scope>NUCLEOTIDE SEQUENCE [LARGE SCALE GENOMIC DNA]</scope>
    <source>
        <strain evidence="1 2">DD07</strain>
    </source>
</reference>
<dbReference type="PATRIC" id="fig|1302.21.peg.2224"/>
<sequence length="121" mass="14194">MVLSERSKKIIWNDTKNDIYSDESIARRILAVADDGEMIVEKLTGFTAEEQEELHSRNLKAISHVRKKIFEAKQFLDNEDWSDMFFSCNPYQAFSEIFDISSEQLELLAQDEEKIRKSLTR</sequence>
<dbReference type="Proteomes" id="UP000070096">
    <property type="component" value="Unassembled WGS sequence"/>
</dbReference>
<proteinExistence type="predicted"/>
<dbReference type="AlphaFoldDB" id="A0A139MYL7"/>
<dbReference type="EMBL" id="LQRC01000258">
    <property type="protein sequence ID" value="KXT68813.1"/>
    <property type="molecule type" value="Genomic_DNA"/>
</dbReference>
<name>A0A139MYL7_STRGN</name>
<comment type="caution">
    <text evidence="1">The sequence shown here is derived from an EMBL/GenBank/DDBJ whole genome shotgun (WGS) entry which is preliminary data.</text>
</comment>
<accession>A0A139MYL7</accession>